<keyword evidence="4" id="KW-0862">Zinc</keyword>
<organism>
    <name type="scientific">Ixodes scapularis</name>
    <name type="common">Black-legged tick</name>
    <name type="synonym">Deer tick</name>
    <dbReference type="NCBI Taxonomy" id="6945"/>
    <lineage>
        <taxon>Eukaryota</taxon>
        <taxon>Metazoa</taxon>
        <taxon>Ecdysozoa</taxon>
        <taxon>Arthropoda</taxon>
        <taxon>Chelicerata</taxon>
        <taxon>Arachnida</taxon>
        <taxon>Acari</taxon>
        <taxon>Parasitiformes</taxon>
        <taxon>Ixodida</taxon>
        <taxon>Ixodoidea</taxon>
        <taxon>Ixodidae</taxon>
        <taxon>Ixodinae</taxon>
        <taxon>Ixodes</taxon>
    </lineage>
</organism>
<evidence type="ECO:0000313" key="7">
    <source>
        <dbReference type="EMBL" id="EEC13045.1"/>
    </source>
</evidence>
<dbReference type="STRING" id="6945.B7Q2H3"/>
<proteinExistence type="predicted"/>
<dbReference type="VEuPathDB" id="VectorBase:ISCW008607"/>
<evidence type="ECO:0000256" key="1">
    <source>
        <dbReference type="ARBA" id="ARBA00004123"/>
    </source>
</evidence>
<evidence type="ECO:0000313" key="9">
    <source>
        <dbReference type="Proteomes" id="UP000001555"/>
    </source>
</evidence>
<feature type="non-terminal residue" evidence="7">
    <location>
        <position position="96"/>
    </location>
</feature>
<keyword evidence="5" id="KW-0539">Nucleus</keyword>
<dbReference type="PaxDb" id="6945-B7Q2H3"/>
<evidence type="ECO:0000256" key="3">
    <source>
        <dbReference type="ARBA" id="ARBA00022771"/>
    </source>
</evidence>
<dbReference type="InParanoid" id="B7Q2H3"/>
<dbReference type="OrthoDB" id="6483181at2759"/>
<evidence type="ECO:0000313" key="8">
    <source>
        <dbReference type="EnsemblMetazoa" id="ISCW008607-PA"/>
    </source>
</evidence>
<dbReference type="GO" id="GO:0008270">
    <property type="term" value="F:zinc ion binding"/>
    <property type="evidence" value="ECO:0007669"/>
    <property type="project" value="UniProtKB-KW"/>
</dbReference>
<evidence type="ECO:0000256" key="6">
    <source>
        <dbReference type="SAM" id="MobiDB-lite"/>
    </source>
</evidence>
<dbReference type="AlphaFoldDB" id="B7Q2H3"/>
<keyword evidence="9" id="KW-1185">Reference proteome</keyword>
<reference evidence="7 9" key="1">
    <citation type="submission" date="2008-03" db="EMBL/GenBank/DDBJ databases">
        <title>Annotation of Ixodes scapularis.</title>
        <authorList>
            <consortium name="Ixodes scapularis Genome Project Consortium"/>
            <person name="Caler E."/>
            <person name="Hannick L.I."/>
            <person name="Bidwell S."/>
            <person name="Joardar V."/>
            <person name="Thiagarajan M."/>
            <person name="Amedeo P."/>
            <person name="Galinsky K.J."/>
            <person name="Schobel S."/>
            <person name="Inman J."/>
            <person name="Hostetler J."/>
            <person name="Miller J."/>
            <person name="Hammond M."/>
            <person name="Megy K."/>
            <person name="Lawson D."/>
            <person name="Kodira C."/>
            <person name="Sutton G."/>
            <person name="Meyer J."/>
            <person name="Hill C.A."/>
            <person name="Birren B."/>
            <person name="Nene V."/>
            <person name="Collins F."/>
            <person name="Alarcon-Chaidez F."/>
            <person name="Wikel S."/>
            <person name="Strausberg R."/>
        </authorList>
    </citation>
    <scope>NUCLEOTIDE SEQUENCE [LARGE SCALE GENOMIC DNA]</scope>
    <source>
        <strain evidence="9">Wikel</strain>
        <strain evidence="7">Wikel colony</strain>
    </source>
</reference>
<evidence type="ECO:0000256" key="2">
    <source>
        <dbReference type="ARBA" id="ARBA00022723"/>
    </source>
</evidence>
<comment type="subcellular location">
    <subcellularLocation>
        <location evidence="1">Nucleus</location>
    </subcellularLocation>
</comment>
<name>B7Q2H3_IXOSC</name>
<feature type="non-terminal residue" evidence="7">
    <location>
        <position position="1"/>
    </location>
</feature>
<feature type="region of interest" description="Disordered" evidence="6">
    <location>
        <begin position="1"/>
        <end position="20"/>
    </location>
</feature>
<dbReference type="GO" id="GO:0005634">
    <property type="term" value="C:nucleus"/>
    <property type="evidence" value="ECO:0007669"/>
    <property type="project" value="UniProtKB-SubCell"/>
</dbReference>
<dbReference type="VEuPathDB" id="VectorBase:ISCI008607"/>
<dbReference type="Gene3D" id="1.10.10.1070">
    <property type="entry name" value="Zinc finger, BED domain-containing"/>
    <property type="match status" value="1"/>
</dbReference>
<accession>B7Q2H3</accession>
<protein>
    <submittedName>
        <fullName evidence="7 8">Uncharacterized protein</fullName>
    </submittedName>
</protein>
<keyword evidence="3" id="KW-0863">Zinc-finger</keyword>
<evidence type="ECO:0000256" key="5">
    <source>
        <dbReference type="ARBA" id="ARBA00023242"/>
    </source>
</evidence>
<dbReference type="PANTHER" id="PTHR46481">
    <property type="entry name" value="ZINC FINGER BED DOMAIN-CONTAINING PROTEIN 4"/>
    <property type="match status" value="1"/>
</dbReference>
<dbReference type="EMBL" id="ABJB010544396">
    <property type="status" value="NOT_ANNOTATED_CDS"/>
    <property type="molecule type" value="Genomic_DNA"/>
</dbReference>
<dbReference type="HOGENOM" id="CLU_2365547_0_0_1"/>
<evidence type="ECO:0000256" key="4">
    <source>
        <dbReference type="ARBA" id="ARBA00022833"/>
    </source>
</evidence>
<dbReference type="EMBL" id="DS844227">
    <property type="protein sequence ID" value="EEC13045.1"/>
    <property type="molecule type" value="Genomic_DNA"/>
</dbReference>
<sequence>ITCNTMKFNSHSSRGSKIQGSQPYWLQRKGKVKLSESARKQTTTFIARMIAVDLQPYEFVENKGFQDFIHYLQPQYKVPRRTIFSRTVIPELYQNT</sequence>
<dbReference type="Proteomes" id="UP000001555">
    <property type="component" value="Unassembled WGS sequence"/>
</dbReference>
<dbReference type="PANTHER" id="PTHR46481:SF10">
    <property type="entry name" value="ZINC FINGER BED DOMAIN-CONTAINING PROTEIN 39"/>
    <property type="match status" value="1"/>
</dbReference>
<dbReference type="InterPro" id="IPR052035">
    <property type="entry name" value="ZnF_BED_domain_contain"/>
</dbReference>
<gene>
    <name evidence="7" type="ORF">IscW_ISCW008607</name>
</gene>
<reference evidence="8" key="2">
    <citation type="submission" date="2020-05" db="UniProtKB">
        <authorList>
            <consortium name="EnsemblMetazoa"/>
        </authorList>
    </citation>
    <scope>IDENTIFICATION</scope>
    <source>
        <strain evidence="8">wikel</strain>
    </source>
</reference>
<dbReference type="SUPFAM" id="SSF140996">
    <property type="entry name" value="Hermes dimerisation domain"/>
    <property type="match status" value="1"/>
</dbReference>
<dbReference type="EnsemblMetazoa" id="ISCW008607-RA">
    <property type="protein sequence ID" value="ISCW008607-PA"/>
    <property type="gene ID" value="ISCW008607"/>
</dbReference>
<dbReference type="VEuPathDB" id="VectorBase:ISCP_018873"/>
<keyword evidence="2" id="KW-0479">Metal-binding</keyword>